<proteinExistence type="predicted"/>
<keyword evidence="2" id="KW-1185">Reference proteome</keyword>
<organism evidence="1 2">
    <name type="scientific">Durusdinium trenchii</name>
    <dbReference type="NCBI Taxonomy" id="1381693"/>
    <lineage>
        <taxon>Eukaryota</taxon>
        <taxon>Sar</taxon>
        <taxon>Alveolata</taxon>
        <taxon>Dinophyceae</taxon>
        <taxon>Suessiales</taxon>
        <taxon>Symbiodiniaceae</taxon>
        <taxon>Durusdinium</taxon>
    </lineage>
</organism>
<sequence>MEDCCSLLCSNNEGATSSLISVAFMPPNDAQNEVNLGTHIPEKPLPALPETAPKITRPTFSRACCGRPGEPLNKVCLLVSTDLEGFLPYRLIISEERGFDFASLSPAPDFCLEPAHVVKVQRISLDAWQQDRSFGLLCRTVEARSGLKVSLDWSVQDRVRPPYVHLVQILAREKEEKHPGHCSDFIIVVGVQTEALAEELLRSCLLLKKRRALTASRKVESLLGKTWRPSRMGYHEVPYEQHCGECGTIRNPYLAAKRGLMLQGCSLRAIRALKYLKKDQMKDRVVWTDYGRDYGRRLELRDFR</sequence>
<protein>
    <submittedName>
        <fullName evidence="1">Uncharacterized protein</fullName>
    </submittedName>
</protein>
<comment type="caution">
    <text evidence="1">The sequence shown here is derived from an EMBL/GenBank/DDBJ whole genome shotgun (WGS) entry which is preliminary data.</text>
</comment>
<dbReference type="Proteomes" id="UP001642484">
    <property type="component" value="Unassembled WGS sequence"/>
</dbReference>
<evidence type="ECO:0000313" key="2">
    <source>
        <dbReference type="Proteomes" id="UP001642484"/>
    </source>
</evidence>
<name>A0ABP0PFQ0_9DINO</name>
<dbReference type="EMBL" id="CAXAMN010022895">
    <property type="protein sequence ID" value="CAK9073535.1"/>
    <property type="molecule type" value="Genomic_DNA"/>
</dbReference>
<gene>
    <name evidence="1" type="ORF">CCMP2556_LOCUS36213</name>
</gene>
<evidence type="ECO:0000313" key="1">
    <source>
        <dbReference type="EMBL" id="CAK9073535.1"/>
    </source>
</evidence>
<accession>A0ABP0PFQ0</accession>
<reference evidence="1 2" key="1">
    <citation type="submission" date="2024-02" db="EMBL/GenBank/DDBJ databases">
        <authorList>
            <person name="Chen Y."/>
            <person name="Shah S."/>
            <person name="Dougan E. K."/>
            <person name="Thang M."/>
            <person name="Chan C."/>
        </authorList>
    </citation>
    <scope>NUCLEOTIDE SEQUENCE [LARGE SCALE GENOMIC DNA]</scope>
</reference>